<dbReference type="PANTHER" id="PTHR12197:SF251">
    <property type="entry name" value="EG:BACR7C10.4 PROTEIN"/>
    <property type="match status" value="1"/>
</dbReference>
<dbReference type="EMBL" id="CAJNDS010000094">
    <property type="protein sequence ID" value="CAE6953538.1"/>
    <property type="molecule type" value="Genomic_DNA"/>
</dbReference>
<dbReference type="SUPFAM" id="SSF82199">
    <property type="entry name" value="SET domain"/>
    <property type="match status" value="1"/>
</dbReference>
<proteinExistence type="predicted"/>
<dbReference type="Proteomes" id="UP000604046">
    <property type="component" value="Unassembled WGS sequence"/>
</dbReference>
<feature type="domain" description="SET" evidence="1">
    <location>
        <begin position="171"/>
        <end position="363"/>
    </location>
</feature>
<accession>A0A812HKN6</accession>
<evidence type="ECO:0000259" key="1">
    <source>
        <dbReference type="PROSITE" id="PS50280"/>
    </source>
</evidence>
<protein>
    <recommendedName>
        <fullName evidence="1">SET domain-containing protein</fullName>
    </recommendedName>
</protein>
<evidence type="ECO:0000313" key="3">
    <source>
        <dbReference type="Proteomes" id="UP000604046"/>
    </source>
</evidence>
<comment type="caution">
    <text evidence="2">The sequence shown here is derived from an EMBL/GenBank/DDBJ whole genome shotgun (WGS) entry which is preliminary data.</text>
</comment>
<dbReference type="CDD" id="cd20071">
    <property type="entry name" value="SET_SMYD"/>
    <property type="match status" value="1"/>
</dbReference>
<dbReference type="InterPro" id="IPR001214">
    <property type="entry name" value="SET_dom"/>
</dbReference>
<organism evidence="2 3">
    <name type="scientific">Symbiodinium natans</name>
    <dbReference type="NCBI Taxonomy" id="878477"/>
    <lineage>
        <taxon>Eukaryota</taxon>
        <taxon>Sar</taxon>
        <taxon>Alveolata</taxon>
        <taxon>Dinophyceae</taxon>
        <taxon>Suessiales</taxon>
        <taxon>Symbiodiniaceae</taxon>
        <taxon>Symbiodinium</taxon>
    </lineage>
</organism>
<dbReference type="Pfam" id="PF00856">
    <property type="entry name" value="SET"/>
    <property type="match status" value="1"/>
</dbReference>
<reference evidence="2" key="1">
    <citation type="submission" date="2021-02" db="EMBL/GenBank/DDBJ databases">
        <authorList>
            <person name="Dougan E. K."/>
            <person name="Rhodes N."/>
            <person name="Thang M."/>
            <person name="Chan C."/>
        </authorList>
    </citation>
    <scope>NUCLEOTIDE SEQUENCE</scope>
</reference>
<evidence type="ECO:0000313" key="2">
    <source>
        <dbReference type="EMBL" id="CAE6953538.1"/>
    </source>
</evidence>
<dbReference type="GO" id="GO:0005634">
    <property type="term" value="C:nucleus"/>
    <property type="evidence" value="ECO:0007669"/>
    <property type="project" value="TreeGrafter"/>
</dbReference>
<keyword evidence="3" id="KW-1185">Reference proteome</keyword>
<dbReference type="OrthoDB" id="1028014at2759"/>
<name>A0A812HKN6_9DINO</name>
<dbReference type="AlphaFoldDB" id="A0A812HKN6"/>
<dbReference type="PROSITE" id="PS50280">
    <property type="entry name" value="SET"/>
    <property type="match status" value="1"/>
</dbReference>
<gene>
    <name evidence="2" type="ORF">SNAT2548_LOCUS1661</name>
</gene>
<dbReference type="InterPro" id="IPR050869">
    <property type="entry name" value="H3K4_H4K5_MeTrfase"/>
</dbReference>
<dbReference type="Gene3D" id="2.170.270.10">
    <property type="entry name" value="SET domain"/>
    <property type="match status" value="1"/>
</dbReference>
<dbReference type="InterPro" id="IPR046341">
    <property type="entry name" value="SET_dom_sf"/>
</dbReference>
<sequence>MYIAPRREVPLRATGATPSMIPASLGFGEGAPRTRVETGWTLHLRQLPPSWVPTSGHVTAAVVSFLALRTLPFQRRAGNRRTSGERSGVAACAIHGLQLRLPAGSTVYLTGVSQELEGEPCEVVSFDRSGRWLVRFLHPRFRGRTALVPEQCLQFGYSVRPEHARSNPSTSSAVLVETARSGRGLQASRAFTAGSVVFKELPFLLTANDVNEVCRAYFNMRASGRKESTQGVEVEAFESLSAGDGFSAQARARVQAQAAEVWQAMTYGRAQEPEASELQNLTGALLRWEANRFLQQVSPNAEPNIYAVYSLVSRLNHSCAPTVRLRQVFRPLQPGFQVPDDGTCLVQADRDLEPGDALVVNYGLPELLEWPVEQRREYLLQRNGFCCQCPRCLSEAGEDVSQRGKEYLPMSARCAL</sequence>
<dbReference type="PANTHER" id="PTHR12197">
    <property type="entry name" value="HISTONE-LYSINE N-METHYLTRANSFERASE SMYD"/>
    <property type="match status" value="1"/>
</dbReference>